<dbReference type="SUPFAM" id="SSF143990">
    <property type="entry name" value="YbiA-like"/>
    <property type="match status" value="1"/>
</dbReference>
<evidence type="ECO:0000256" key="1">
    <source>
        <dbReference type="SAM" id="MobiDB-lite"/>
    </source>
</evidence>
<dbReference type="Pfam" id="PF08719">
    <property type="entry name" value="NADAR"/>
    <property type="match status" value="1"/>
</dbReference>
<protein>
    <recommendedName>
        <fullName evidence="2">NADAR domain-containing protein</fullName>
    </recommendedName>
</protein>
<dbReference type="AlphaFoldDB" id="A0A7S4K919"/>
<dbReference type="InterPro" id="IPR012816">
    <property type="entry name" value="NADAR"/>
</dbReference>
<feature type="region of interest" description="Disordered" evidence="1">
    <location>
        <begin position="1"/>
        <end position="31"/>
    </location>
</feature>
<evidence type="ECO:0000259" key="2">
    <source>
        <dbReference type="Pfam" id="PF08719"/>
    </source>
</evidence>
<evidence type="ECO:0000313" key="3">
    <source>
        <dbReference type="EMBL" id="CAE2287618.1"/>
    </source>
</evidence>
<dbReference type="EMBL" id="HBKQ01060515">
    <property type="protein sequence ID" value="CAE2287618.1"/>
    <property type="molecule type" value="Transcribed_RNA"/>
</dbReference>
<feature type="domain" description="NADAR" evidence="2">
    <location>
        <begin position="58"/>
        <end position="206"/>
    </location>
</feature>
<reference evidence="3" key="1">
    <citation type="submission" date="2021-01" db="EMBL/GenBank/DDBJ databases">
        <authorList>
            <person name="Corre E."/>
            <person name="Pelletier E."/>
            <person name="Niang G."/>
            <person name="Scheremetjew M."/>
            <person name="Finn R."/>
            <person name="Kale V."/>
            <person name="Holt S."/>
            <person name="Cochrane G."/>
            <person name="Meng A."/>
            <person name="Brown T."/>
            <person name="Cohen L."/>
        </authorList>
    </citation>
    <scope>NUCLEOTIDE SEQUENCE</scope>
    <source>
        <strain evidence="3">Isolate 1302-5</strain>
    </source>
</reference>
<accession>A0A7S4K919</accession>
<proteinExistence type="predicted"/>
<dbReference type="InterPro" id="IPR037238">
    <property type="entry name" value="YbiA-like_sf"/>
</dbReference>
<organism evidence="3">
    <name type="scientific">Odontella aurita</name>
    <dbReference type="NCBI Taxonomy" id="265563"/>
    <lineage>
        <taxon>Eukaryota</taxon>
        <taxon>Sar</taxon>
        <taxon>Stramenopiles</taxon>
        <taxon>Ochrophyta</taxon>
        <taxon>Bacillariophyta</taxon>
        <taxon>Mediophyceae</taxon>
        <taxon>Biddulphiophycidae</taxon>
        <taxon>Eupodiscales</taxon>
        <taxon>Odontellaceae</taxon>
        <taxon>Odontella</taxon>
    </lineage>
</organism>
<name>A0A7S4K919_9STRA</name>
<sequence>MESRKRKAVDVSKTGTSLAGETQAKKLPKKESSVKIFYSKSKDQKDLEGYDNSDWRRRLSNFSPRTLTIRGRCYPSAEHAFQAAKAKCSTIPKLSKQFEVGGKINEQPGSAKKAGGKGSYKKAGVELDVVKWNRERDHAMEAIVRARFDEDEDFRKILQIVSRNGAYLLHFERSGAKSYWGGSVAKDTGRVQGNNALGELMMRVEREHRSASKTDLSP</sequence>
<dbReference type="Gene3D" id="1.10.357.40">
    <property type="entry name" value="YbiA-like"/>
    <property type="match status" value="1"/>
</dbReference>
<dbReference type="CDD" id="cd15457">
    <property type="entry name" value="NADAR"/>
    <property type="match status" value="1"/>
</dbReference>
<gene>
    <name evidence="3" type="ORF">OAUR00152_LOCUS41290</name>
</gene>